<evidence type="ECO:0000256" key="5">
    <source>
        <dbReference type="SAM" id="Phobius"/>
    </source>
</evidence>
<dbReference type="EMBL" id="JARBHB010000007">
    <property type="protein sequence ID" value="KAJ8878207.1"/>
    <property type="molecule type" value="Genomic_DNA"/>
</dbReference>
<evidence type="ECO:0008006" key="8">
    <source>
        <dbReference type="Google" id="ProtNLM"/>
    </source>
</evidence>
<dbReference type="PANTHER" id="PTHR11040:SF140">
    <property type="entry name" value="ZRT (ZRT), IRT- (IRT-) LIKE PROTEIN TRANSPORTER"/>
    <property type="match status" value="1"/>
</dbReference>
<evidence type="ECO:0000256" key="4">
    <source>
        <dbReference type="ARBA" id="ARBA00023136"/>
    </source>
</evidence>
<keyword evidence="7" id="KW-1185">Reference proteome</keyword>
<proteinExistence type="predicted"/>
<dbReference type="Proteomes" id="UP001159363">
    <property type="component" value="Chromosome 6"/>
</dbReference>
<evidence type="ECO:0000313" key="6">
    <source>
        <dbReference type="EMBL" id="KAJ8878207.1"/>
    </source>
</evidence>
<evidence type="ECO:0000313" key="7">
    <source>
        <dbReference type="Proteomes" id="UP001159363"/>
    </source>
</evidence>
<keyword evidence="3 5" id="KW-1133">Transmembrane helix</keyword>
<dbReference type="Pfam" id="PF02535">
    <property type="entry name" value="Zip"/>
    <property type="match status" value="1"/>
</dbReference>
<feature type="transmembrane region" description="Helical" evidence="5">
    <location>
        <begin position="33"/>
        <end position="53"/>
    </location>
</feature>
<evidence type="ECO:0000256" key="3">
    <source>
        <dbReference type="ARBA" id="ARBA00022989"/>
    </source>
</evidence>
<dbReference type="PANTHER" id="PTHR11040">
    <property type="entry name" value="ZINC/IRON TRANSPORTER"/>
    <property type="match status" value="1"/>
</dbReference>
<feature type="transmembrane region" description="Helical" evidence="5">
    <location>
        <begin position="129"/>
        <end position="152"/>
    </location>
</feature>
<comment type="caution">
    <text evidence="6">The sequence shown here is derived from an EMBL/GenBank/DDBJ whole genome shotgun (WGS) entry which is preliminary data.</text>
</comment>
<evidence type="ECO:0000256" key="1">
    <source>
        <dbReference type="ARBA" id="ARBA00004141"/>
    </source>
</evidence>
<dbReference type="InterPro" id="IPR003689">
    <property type="entry name" value="ZIP"/>
</dbReference>
<feature type="transmembrane region" description="Helical" evidence="5">
    <location>
        <begin position="164"/>
        <end position="187"/>
    </location>
</feature>
<gene>
    <name evidence="6" type="ORF">PR048_018784</name>
</gene>
<keyword evidence="4 5" id="KW-0472">Membrane</keyword>
<reference evidence="6 7" key="1">
    <citation type="submission" date="2023-02" db="EMBL/GenBank/DDBJ databases">
        <title>LHISI_Scaffold_Assembly.</title>
        <authorList>
            <person name="Stuart O.P."/>
            <person name="Cleave R."/>
            <person name="Magrath M.J.L."/>
            <person name="Mikheyev A.S."/>
        </authorList>
    </citation>
    <scope>NUCLEOTIDE SEQUENCE [LARGE SCALE GENOMIC DNA]</scope>
    <source>
        <strain evidence="6">Daus_M_001</strain>
        <tissue evidence="6">Leg muscle</tissue>
    </source>
</reference>
<name>A0ABQ9H1P0_9NEOP</name>
<feature type="transmembrane region" description="Helical" evidence="5">
    <location>
        <begin position="228"/>
        <end position="246"/>
    </location>
</feature>
<evidence type="ECO:0000256" key="2">
    <source>
        <dbReference type="ARBA" id="ARBA00022692"/>
    </source>
</evidence>
<accession>A0ABQ9H1P0</accession>
<keyword evidence="2 5" id="KW-0812">Transmembrane</keyword>
<feature type="transmembrane region" description="Helical" evidence="5">
    <location>
        <begin position="193"/>
        <end position="216"/>
    </location>
</feature>
<organism evidence="6 7">
    <name type="scientific">Dryococelus australis</name>
    <dbReference type="NCBI Taxonomy" id="614101"/>
    <lineage>
        <taxon>Eukaryota</taxon>
        <taxon>Metazoa</taxon>
        <taxon>Ecdysozoa</taxon>
        <taxon>Arthropoda</taxon>
        <taxon>Hexapoda</taxon>
        <taxon>Insecta</taxon>
        <taxon>Pterygota</taxon>
        <taxon>Neoptera</taxon>
        <taxon>Polyneoptera</taxon>
        <taxon>Phasmatodea</taxon>
        <taxon>Verophasmatodea</taxon>
        <taxon>Anareolatae</taxon>
        <taxon>Phasmatidae</taxon>
        <taxon>Eurycanthinae</taxon>
        <taxon>Dryococelus</taxon>
    </lineage>
</organism>
<comment type="subcellular location">
    <subcellularLocation>
        <location evidence="1">Membrane</location>
        <topology evidence="1">Multi-pass membrane protein</topology>
    </subcellularLocation>
</comment>
<sequence>MVTQVMASQHTEHILFVFSQVKQSMQLNSQFPIAEFSVAIGFFLVLILEQLMLDCKESSSMSTSVADLLSAEYSAQERQHLLRRHESISEDRHKSEPHPALRTLLLVAALSLHSLFEGLAVGLQPSPGSLLQITAAVTLHKAVVAFSLGLSIARTEVARSTTMWSSFIFSVMSPVGIGIGLGVSQFGSSTPTVITTAVLEGLACGTFVYVTFFEVLPHELKSSIDRKLKLLMVIVGFTVVCGLLFLDL</sequence>
<protein>
    <recommendedName>
        <fullName evidence="8">Zinc transporter ZIP1</fullName>
    </recommendedName>
</protein>